<accession>A0A8J4PVB4</accession>
<evidence type="ECO:0000313" key="1">
    <source>
        <dbReference type="EMBL" id="KAF2074347.1"/>
    </source>
</evidence>
<comment type="caution">
    <text evidence="1">The sequence shown here is derived from an EMBL/GenBank/DDBJ whole genome shotgun (WGS) entry which is preliminary data.</text>
</comment>
<organism evidence="1 2">
    <name type="scientific">Polysphondylium violaceum</name>
    <dbReference type="NCBI Taxonomy" id="133409"/>
    <lineage>
        <taxon>Eukaryota</taxon>
        <taxon>Amoebozoa</taxon>
        <taxon>Evosea</taxon>
        <taxon>Eumycetozoa</taxon>
        <taxon>Dictyostelia</taxon>
        <taxon>Dictyosteliales</taxon>
        <taxon>Dictyosteliaceae</taxon>
        <taxon>Polysphondylium</taxon>
    </lineage>
</organism>
<name>A0A8J4PVB4_9MYCE</name>
<gene>
    <name evidence="1" type="ORF">CYY_004323</name>
</gene>
<proteinExistence type="predicted"/>
<keyword evidence="2" id="KW-1185">Reference proteome</keyword>
<feature type="non-terminal residue" evidence="1">
    <location>
        <position position="1"/>
    </location>
</feature>
<dbReference type="Proteomes" id="UP000695562">
    <property type="component" value="Unassembled WGS sequence"/>
</dbReference>
<evidence type="ECO:0000313" key="2">
    <source>
        <dbReference type="Proteomes" id="UP000695562"/>
    </source>
</evidence>
<dbReference type="EMBL" id="AJWJ01000151">
    <property type="protein sequence ID" value="KAF2074347.1"/>
    <property type="molecule type" value="Genomic_DNA"/>
</dbReference>
<protein>
    <submittedName>
        <fullName evidence="1">Uncharacterized protein</fullName>
    </submittedName>
</protein>
<reference evidence="1" key="1">
    <citation type="submission" date="2020-01" db="EMBL/GenBank/DDBJ databases">
        <title>Development of genomics and gene disruption for Polysphondylium violaceum indicates a role for the polyketide synthase stlB in stalk morphogenesis.</title>
        <authorList>
            <person name="Narita B."/>
            <person name="Kawabe Y."/>
            <person name="Kin K."/>
            <person name="Saito T."/>
            <person name="Gibbs R."/>
            <person name="Kuspa A."/>
            <person name="Muzny D."/>
            <person name="Queller D."/>
            <person name="Richards S."/>
            <person name="Strassman J."/>
            <person name="Sucgang R."/>
            <person name="Worley K."/>
            <person name="Schaap P."/>
        </authorList>
    </citation>
    <scope>NUCLEOTIDE SEQUENCE</scope>
    <source>
        <strain evidence="1">QSvi11</strain>
    </source>
</reference>
<dbReference type="SUPFAM" id="SSF52058">
    <property type="entry name" value="L domain-like"/>
    <property type="match status" value="1"/>
</dbReference>
<dbReference type="AlphaFoldDB" id="A0A8J4PVB4"/>
<sequence length="318" mass="36248">MDHYHLYNIHKHKHLITHFVLSSTFYQNHYHLLKQQESKKRKHIDQQPKSPIIFGITINDLYKDPHLLSKDLPSSIQYYRLQSEEPITKDHVPKSTTSLSLCLKKVLPMDAIPKKVKTLDLILNDCEMFTPECLPRLLESLYLFDDNQDKTIELQHLPPTLLNLSVYGTGIDCTKVSKTIKYLSHNLNLSKVPASVTQLQTTSNKLKVLSLKGCSSTSINCDNCPPGIIEYKNKTNRKEKETPYIPPMAIKVVITVSDEMDELPTIPPTVTDLNMKTVNTYPPFTKPIVNGYFTNNIVKLSFKYDLLLVVGIIPSSVT</sequence>